<dbReference type="Pfam" id="PF20684">
    <property type="entry name" value="Fung_rhodopsin"/>
    <property type="match status" value="1"/>
</dbReference>
<dbReference type="InterPro" id="IPR049326">
    <property type="entry name" value="Rhodopsin_dom_fungi"/>
</dbReference>
<feature type="domain" description="Rhodopsin" evidence="8">
    <location>
        <begin position="29"/>
        <end position="266"/>
    </location>
</feature>
<feature type="transmembrane region" description="Helical" evidence="7">
    <location>
        <begin position="89"/>
        <end position="111"/>
    </location>
</feature>
<comment type="subcellular location">
    <subcellularLocation>
        <location evidence="1">Membrane</location>
        <topology evidence="1">Multi-pass membrane protein</topology>
    </subcellularLocation>
</comment>
<feature type="compositionally biased region" description="Gly residues" evidence="6">
    <location>
        <begin position="315"/>
        <end position="335"/>
    </location>
</feature>
<evidence type="ECO:0000256" key="1">
    <source>
        <dbReference type="ARBA" id="ARBA00004141"/>
    </source>
</evidence>
<organism evidence="9 10">
    <name type="scientific">Diplodia seriata</name>
    <dbReference type="NCBI Taxonomy" id="420778"/>
    <lineage>
        <taxon>Eukaryota</taxon>
        <taxon>Fungi</taxon>
        <taxon>Dikarya</taxon>
        <taxon>Ascomycota</taxon>
        <taxon>Pezizomycotina</taxon>
        <taxon>Dothideomycetes</taxon>
        <taxon>Dothideomycetes incertae sedis</taxon>
        <taxon>Botryosphaeriales</taxon>
        <taxon>Botryosphaeriaceae</taxon>
        <taxon>Diplodia</taxon>
    </lineage>
</organism>
<comment type="similarity">
    <text evidence="5">Belongs to the SAT4 family.</text>
</comment>
<feature type="region of interest" description="Disordered" evidence="6">
    <location>
        <begin position="416"/>
        <end position="438"/>
    </location>
</feature>
<dbReference type="STRING" id="420778.A0A1S8BAT5"/>
<feature type="transmembrane region" description="Helical" evidence="7">
    <location>
        <begin position="123"/>
        <end position="149"/>
    </location>
</feature>
<dbReference type="Proteomes" id="UP000190776">
    <property type="component" value="Unassembled WGS sequence"/>
</dbReference>
<dbReference type="OrthoDB" id="3897607at2759"/>
<dbReference type="AlphaFoldDB" id="A0A1S8BAT5"/>
<feature type="region of interest" description="Disordered" evidence="6">
    <location>
        <begin position="315"/>
        <end position="339"/>
    </location>
</feature>
<feature type="transmembrane region" description="Helical" evidence="7">
    <location>
        <begin position="234"/>
        <end position="256"/>
    </location>
</feature>
<evidence type="ECO:0000313" key="9">
    <source>
        <dbReference type="EMBL" id="OMP84468.1"/>
    </source>
</evidence>
<accession>A0A1S8BAT5</accession>
<dbReference type="GO" id="GO:0016020">
    <property type="term" value="C:membrane"/>
    <property type="evidence" value="ECO:0007669"/>
    <property type="project" value="UniProtKB-SubCell"/>
</dbReference>
<dbReference type="PANTHER" id="PTHR33048:SF21">
    <property type="entry name" value="INTEGRAL MEMBRANE PROTEIN"/>
    <property type="match status" value="1"/>
</dbReference>
<keyword evidence="2 7" id="KW-0812">Transmembrane</keyword>
<evidence type="ECO:0000256" key="6">
    <source>
        <dbReference type="SAM" id="MobiDB-lite"/>
    </source>
</evidence>
<evidence type="ECO:0000256" key="5">
    <source>
        <dbReference type="ARBA" id="ARBA00038359"/>
    </source>
</evidence>
<evidence type="ECO:0000256" key="4">
    <source>
        <dbReference type="ARBA" id="ARBA00023136"/>
    </source>
</evidence>
<proteinExistence type="inferred from homology"/>
<evidence type="ECO:0000256" key="7">
    <source>
        <dbReference type="SAM" id="Phobius"/>
    </source>
</evidence>
<keyword evidence="3 7" id="KW-1133">Transmembrane helix</keyword>
<name>A0A1S8BAT5_9PEZI</name>
<protein>
    <recommendedName>
        <fullName evidence="8">Rhodopsin domain-containing protein</fullName>
    </recommendedName>
</protein>
<feature type="transmembrane region" description="Helical" evidence="7">
    <location>
        <begin position="169"/>
        <end position="192"/>
    </location>
</feature>
<dbReference type="PANTHER" id="PTHR33048">
    <property type="entry name" value="PTH11-LIKE INTEGRAL MEMBRANE PROTEIN (AFU_ORTHOLOGUE AFUA_5G11245)"/>
    <property type="match status" value="1"/>
</dbReference>
<reference evidence="9 10" key="1">
    <citation type="submission" date="2017-01" db="EMBL/GenBank/DDBJ databases">
        <title>Draft genome sequence of Diplodia seriata F98.1, a fungal species involved in grapevine trunk diseases.</title>
        <authorList>
            <person name="Robert-Siegwald G."/>
            <person name="Vallet J."/>
            <person name="Abou-Mansour E."/>
            <person name="Xu J."/>
            <person name="Rey P."/>
            <person name="Bertsch C."/>
            <person name="Rego C."/>
            <person name="Larignon P."/>
            <person name="Fontaine F."/>
            <person name="Lebrun M.-H."/>
        </authorList>
    </citation>
    <scope>NUCLEOTIDE SEQUENCE [LARGE SCALE GENOMIC DNA]</scope>
    <source>
        <strain evidence="9 10">F98.1</strain>
    </source>
</reference>
<evidence type="ECO:0000313" key="10">
    <source>
        <dbReference type="Proteomes" id="UP000190776"/>
    </source>
</evidence>
<dbReference type="InterPro" id="IPR052337">
    <property type="entry name" value="SAT4-like"/>
</dbReference>
<evidence type="ECO:0000256" key="2">
    <source>
        <dbReference type="ARBA" id="ARBA00022692"/>
    </source>
</evidence>
<feature type="region of interest" description="Disordered" evidence="6">
    <location>
        <begin position="277"/>
        <end position="296"/>
    </location>
</feature>
<feature type="transmembrane region" description="Helical" evidence="7">
    <location>
        <begin position="12"/>
        <end position="33"/>
    </location>
</feature>
<dbReference type="EMBL" id="MSZU01000089">
    <property type="protein sequence ID" value="OMP84468.1"/>
    <property type="molecule type" value="Genomic_DNA"/>
</dbReference>
<feature type="transmembrane region" description="Helical" evidence="7">
    <location>
        <begin position="45"/>
        <end position="69"/>
    </location>
</feature>
<gene>
    <name evidence="9" type="ORF">BK809_0000039</name>
</gene>
<keyword evidence="4 7" id="KW-0472">Membrane</keyword>
<comment type="caution">
    <text evidence="9">The sequence shown here is derived from an EMBL/GenBank/DDBJ whole genome shotgun (WGS) entry which is preliminary data.</text>
</comment>
<sequence>MVLTPTGPGVVLEFVSIVLLTLSWIVVVARVIVRKGMKAFGLDDWMMVSGLILYTLACQATITAAYNGIGSHKHRINSYHDREGRKWFMFFQIWYIASTVPIKCAICIALLRITQQRKYRYSLWGIMFLSSIGAIVTIVTVLAQCQPIAATWDKSLGSCIDTKVITNSSYFLSACSIVTDWSCAILPAFILWNIQLRFRIKASVVVILALGVVASTATLVRLRYLLNYNSPDDYLYGLANIAVWSIIESGIGLIAGSLPALRPLLRYVPFFASSLSASGPSKDGGATKTAGTHRTRTHRKLDTFRMSVGSVNGEASGGYGAHGGGGGGGHGGGNGERFQTQCEAGKRNWEELSDDGESQKYILKESHVTVTNEAVGVEQVELDEFDREHLRRHPDRDIRDDERDLEGLGLNGYGHGYPAPMGAGEEGGQGAMAYGGRR</sequence>
<feature type="transmembrane region" description="Helical" evidence="7">
    <location>
        <begin position="204"/>
        <end position="222"/>
    </location>
</feature>
<evidence type="ECO:0000259" key="8">
    <source>
        <dbReference type="Pfam" id="PF20684"/>
    </source>
</evidence>
<evidence type="ECO:0000256" key="3">
    <source>
        <dbReference type="ARBA" id="ARBA00022989"/>
    </source>
</evidence>